<dbReference type="PANTHER" id="PTHR30502">
    <property type="entry name" value="2-KETO-3-DEOXY-L-RHAMNONATE ALDOLASE"/>
    <property type="match status" value="1"/>
</dbReference>
<dbReference type="InterPro" id="IPR005000">
    <property type="entry name" value="Aldolase/citrate-lyase_domain"/>
</dbReference>
<protein>
    <recommendedName>
        <fullName evidence="4">HpcH/HpaI aldolase/citrate lyase domain-containing protein</fullName>
    </recommendedName>
</protein>
<sequence>MAELRQNRAKQKLRNNETVIAVNSSDTDMIDFLGSTGLVDMIWIEMEHGSVTWGDLGDISRVCDLWGMTSLVRVNNNDPWLVGRALDRGAQGVVVPHVDTKSDAERLVRGGKFTPVGKRGMGGSRQGLGVTNYIQKANDEILLIGLIEDVEAIDNLDEILTVEGIDCLMVVPGDLSQSMGPDYLGHPDHPEVKDLVEKTMKRIVAAGYATGSTADDSNIGRWVNAGGRMFLCQFQGYIQNGLKELRNKAI</sequence>
<dbReference type="GO" id="GO:0046872">
    <property type="term" value="F:metal ion binding"/>
    <property type="evidence" value="ECO:0007669"/>
    <property type="project" value="UniProtKB-KW"/>
</dbReference>
<dbReference type="InterPro" id="IPR050251">
    <property type="entry name" value="HpcH-HpaI_aldolase"/>
</dbReference>
<keyword evidence="3" id="KW-0456">Lyase</keyword>
<dbReference type="EMBL" id="UINC01021456">
    <property type="protein sequence ID" value="SVA89031.1"/>
    <property type="molecule type" value="Genomic_DNA"/>
</dbReference>
<feature type="domain" description="HpcH/HpaI aldolase/citrate lyase" evidence="4">
    <location>
        <begin position="22"/>
        <end position="214"/>
    </location>
</feature>
<dbReference type="PANTHER" id="PTHR30502:SF0">
    <property type="entry name" value="PHOSPHOENOLPYRUVATE CARBOXYLASE FAMILY PROTEIN"/>
    <property type="match status" value="1"/>
</dbReference>
<organism evidence="5">
    <name type="scientific">marine metagenome</name>
    <dbReference type="NCBI Taxonomy" id="408172"/>
    <lineage>
        <taxon>unclassified sequences</taxon>
        <taxon>metagenomes</taxon>
        <taxon>ecological metagenomes</taxon>
    </lineage>
</organism>
<accession>A0A381ZJ77</accession>
<dbReference type="GO" id="GO:0005737">
    <property type="term" value="C:cytoplasm"/>
    <property type="evidence" value="ECO:0007669"/>
    <property type="project" value="TreeGrafter"/>
</dbReference>
<evidence type="ECO:0000256" key="3">
    <source>
        <dbReference type="ARBA" id="ARBA00023239"/>
    </source>
</evidence>
<dbReference type="InterPro" id="IPR015813">
    <property type="entry name" value="Pyrv/PenolPyrv_kinase-like_dom"/>
</dbReference>
<evidence type="ECO:0000256" key="2">
    <source>
        <dbReference type="ARBA" id="ARBA00022723"/>
    </source>
</evidence>
<keyword evidence="2" id="KW-0479">Metal-binding</keyword>
<dbReference type="InterPro" id="IPR040442">
    <property type="entry name" value="Pyrv_kinase-like_dom_sf"/>
</dbReference>
<name>A0A381ZJ77_9ZZZZ</name>
<proteinExistence type="inferred from homology"/>
<gene>
    <name evidence="5" type="ORF">METZ01_LOCUS141885</name>
</gene>
<dbReference type="SUPFAM" id="SSF51621">
    <property type="entry name" value="Phosphoenolpyruvate/pyruvate domain"/>
    <property type="match status" value="1"/>
</dbReference>
<evidence type="ECO:0000259" key="4">
    <source>
        <dbReference type="Pfam" id="PF03328"/>
    </source>
</evidence>
<dbReference type="AlphaFoldDB" id="A0A381ZJ77"/>
<dbReference type="Gene3D" id="3.20.20.60">
    <property type="entry name" value="Phosphoenolpyruvate-binding domains"/>
    <property type="match status" value="1"/>
</dbReference>
<dbReference type="GO" id="GO:0016832">
    <property type="term" value="F:aldehyde-lyase activity"/>
    <property type="evidence" value="ECO:0007669"/>
    <property type="project" value="TreeGrafter"/>
</dbReference>
<evidence type="ECO:0000256" key="1">
    <source>
        <dbReference type="ARBA" id="ARBA00005568"/>
    </source>
</evidence>
<comment type="similarity">
    <text evidence="1">Belongs to the HpcH/HpaI aldolase family.</text>
</comment>
<evidence type="ECO:0000313" key="5">
    <source>
        <dbReference type="EMBL" id="SVA89031.1"/>
    </source>
</evidence>
<dbReference type="Pfam" id="PF03328">
    <property type="entry name" value="HpcH_HpaI"/>
    <property type="match status" value="1"/>
</dbReference>
<reference evidence="5" key="1">
    <citation type="submission" date="2018-05" db="EMBL/GenBank/DDBJ databases">
        <authorList>
            <person name="Lanie J.A."/>
            <person name="Ng W.-L."/>
            <person name="Kazmierczak K.M."/>
            <person name="Andrzejewski T.M."/>
            <person name="Davidsen T.M."/>
            <person name="Wayne K.J."/>
            <person name="Tettelin H."/>
            <person name="Glass J.I."/>
            <person name="Rusch D."/>
            <person name="Podicherti R."/>
            <person name="Tsui H.-C.T."/>
            <person name="Winkler M.E."/>
        </authorList>
    </citation>
    <scope>NUCLEOTIDE SEQUENCE</scope>
</reference>